<reference evidence="2 3" key="1">
    <citation type="submission" date="2016-02" db="EMBL/GenBank/DDBJ databases">
        <title>Genome sequence of Clostridium colicanis DSM 13634.</title>
        <authorList>
            <person name="Poehlein A."/>
            <person name="Daniel R."/>
        </authorList>
    </citation>
    <scope>NUCLEOTIDE SEQUENCE [LARGE SCALE GENOMIC DNA]</scope>
    <source>
        <strain evidence="2 3">DSM 13634</strain>
    </source>
</reference>
<dbReference type="STRING" id="1121305.CLCOL_16770"/>
<comment type="caution">
    <text evidence="2">The sequence shown here is derived from an EMBL/GenBank/DDBJ whole genome shotgun (WGS) entry which is preliminary data.</text>
</comment>
<proteinExistence type="predicted"/>
<name>A0A151AM14_9CLOT</name>
<accession>A0A151AM14</accession>
<dbReference type="PANTHER" id="PTHR30383">
    <property type="entry name" value="THIOESTERASE 1/PROTEASE 1/LYSOPHOSPHOLIPASE L1"/>
    <property type="match status" value="1"/>
</dbReference>
<keyword evidence="3" id="KW-1185">Reference proteome</keyword>
<dbReference type="Proteomes" id="UP000075374">
    <property type="component" value="Unassembled WGS sequence"/>
</dbReference>
<dbReference type="InterPro" id="IPR013830">
    <property type="entry name" value="SGNH_hydro"/>
</dbReference>
<organism evidence="2 3">
    <name type="scientific">Clostridium colicanis DSM 13634</name>
    <dbReference type="NCBI Taxonomy" id="1121305"/>
    <lineage>
        <taxon>Bacteria</taxon>
        <taxon>Bacillati</taxon>
        <taxon>Bacillota</taxon>
        <taxon>Clostridia</taxon>
        <taxon>Eubacteriales</taxon>
        <taxon>Clostridiaceae</taxon>
        <taxon>Clostridium</taxon>
    </lineage>
</organism>
<dbReference type="PATRIC" id="fig|1121305.3.peg.1677"/>
<gene>
    <name evidence="2" type="primary">tesA</name>
    <name evidence="2" type="ORF">CLCOL_16770</name>
</gene>
<evidence type="ECO:0000259" key="1">
    <source>
        <dbReference type="Pfam" id="PF13472"/>
    </source>
</evidence>
<dbReference type="EC" id="3.1.1.1" evidence="2"/>
<dbReference type="SUPFAM" id="SSF52266">
    <property type="entry name" value="SGNH hydrolase"/>
    <property type="match status" value="1"/>
</dbReference>
<dbReference type="InterPro" id="IPR036514">
    <property type="entry name" value="SGNH_hydro_sf"/>
</dbReference>
<dbReference type="Pfam" id="PF13472">
    <property type="entry name" value="Lipase_GDSL_2"/>
    <property type="match status" value="1"/>
</dbReference>
<dbReference type="RefSeq" id="WP_061858518.1">
    <property type="nucleotide sequence ID" value="NZ_LTBB01000008.1"/>
</dbReference>
<dbReference type="EMBL" id="LTBB01000008">
    <property type="protein sequence ID" value="KYH28664.1"/>
    <property type="molecule type" value="Genomic_DNA"/>
</dbReference>
<protein>
    <submittedName>
        <fullName evidence="2">Esterase TesA</fullName>
        <ecNumber evidence="2">3.1.1.1</ecNumber>
    </submittedName>
</protein>
<dbReference type="Gene3D" id="3.40.50.1110">
    <property type="entry name" value="SGNH hydrolase"/>
    <property type="match status" value="1"/>
</dbReference>
<evidence type="ECO:0000313" key="2">
    <source>
        <dbReference type="EMBL" id="KYH28664.1"/>
    </source>
</evidence>
<dbReference type="GO" id="GO:0004622">
    <property type="term" value="F:phosphatidylcholine lysophospholipase activity"/>
    <property type="evidence" value="ECO:0007669"/>
    <property type="project" value="TreeGrafter"/>
</dbReference>
<dbReference type="PANTHER" id="PTHR30383:SF5">
    <property type="entry name" value="SGNH HYDROLASE-TYPE ESTERASE DOMAIN-CONTAINING PROTEIN"/>
    <property type="match status" value="1"/>
</dbReference>
<feature type="domain" description="SGNH hydrolase-type esterase" evidence="1">
    <location>
        <begin position="5"/>
        <end position="180"/>
    </location>
</feature>
<sequence>MKIVCIGDSLTYGYMVDNPNRWTQLCEDKYNIDFINKGKLGDTTAGMMYRFYEDVVLQKPAICIIMGGTNDFLMNSNLNNVEDNIMTMIEEGMNNNINMIIGIQPPVIPSMAKALWASEVNYEIINQKLLHYRDWCINFSSEINIPYIDFYNRIKSEISIETPNKLYIDGVHVNIKGHKLMAEAVFEALNPII</sequence>
<keyword evidence="2" id="KW-0378">Hydrolase</keyword>
<evidence type="ECO:0000313" key="3">
    <source>
        <dbReference type="Proteomes" id="UP000075374"/>
    </source>
</evidence>
<dbReference type="AlphaFoldDB" id="A0A151AM14"/>
<dbReference type="GO" id="GO:0106435">
    <property type="term" value="F:carboxylesterase activity"/>
    <property type="evidence" value="ECO:0007669"/>
    <property type="project" value="UniProtKB-EC"/>
</dbReference>
<dbReference type="InterPro" id="IPR051532">
    <property type="entry name" value="Ester_Hydrolysis_Enzymes"/>
</dbReference>